<dbReference type="AlphaFoldDB" id="A0A1B0A3R3"/>
<dbReference type="GO" id="GO:0005737">
    <property type="term" value="C:cytoplasm"/>
    <property type="evidence" value="ECO:0007669"/>
    <property type="project" value="UniProtKB-SubCell"/>
</dbReference>
<dbReference type="PANTHER" id="PTHR44111">
    <property type="entry name" value="ELONGATOR COMPLEX PROTEIN 2"/>
    <property type="match status" value="1"/>
</dbReference>
<accession>A0A1B0A3R3</accession>
<dbReference type="InterPro" id="IPR036322">
    <property type="entry name" value="WD40_repeat_dom_sf"/>
</dbReference>
<dbReference type="GO" id="GO:0002098">
    <property type="term" value="P:tRNA wobble uridine modification"/>
    <property type="evidence" value="ECO:0007669"/>
    <property type="project" value="InterPro"/>
</dbReference>
<evidence type="ECO:0000256" key="1">
    <source>
        <dbReference type="ARBA" id="ARBA00004123"/>
    </source>
</evidence>
<sequence length="129" mass="14735">MVGIFGEVSSGDNKQTLQHVHKLKGHEDWVRGLDLAEVKDALLLVSCTQENFIRLWRLSPRNEEQPSYNLGSLFTSDKSASSFPQLVDISGYVQLHTRDSSTSFKPMNEEMSNFIKIDRSEKFHHPITK</sequence>
<evidence type="ECO:0000313" key="8">
    <source>
        <dbReference type="Proteomes" id="UP000092445"/>
    </source>
</evidence>
<evidence type="ECO:0000256" key="6">
    <source>
        <dbReference type="ARBA" id="ARBA00023242"/>
    </source>
</evidence>
<name>A0A1B0A3R3_GLOPL</name>
<evidence type="ECO:0000256" key="2">
    <source>
        <dbReference type="ARBA" id="ARBA00004496"/>
    </source>
</evidence>
<dbReference type="InterPro" id="IPR015943">
    <property type="entry name" value="WD40/YVTN_repeat-like_dom_sf"/>
</dbReference>
<evidence type="ECO:0000256" key="3">
    <source>
        <dbReference type="ARBA" id="ARBA00022490"/>
    </source>
</evidence>
<reference evidence="7" key="2">
    <citation type="submission" date="2020-05" db="UniProtKB">
        <authorList>
            <consortium name="EnsemblMetazoa"/>
        </authorList>
    </citation>
    <scope>IDENTIFICATION</scope>
    <source>
        <strain evidence="7">IAEA</strain>
    </source>
</reference>
<keyword evidence="3" id="KW-0963">Cytoplasm</keyword>
<organism evidence="7 8">
    <name type="scientific">Glossina pallidipes</name>
    <name type="common">Tsetse fly</name>
    <dbReference type="NCBI Taxonomy" id="7398"/>
    <lineage>
        <taxon>Eukaryota</taxon>
        <taxon>Metazoa</taxon>
        <taxon>Ecdysozoa</taxon>
        <taxon>Arthropoda</taxon>
        <taxon>Hexapoda</taxon>
        <taxon>Insecta</taxon>
        <taxon>Pterygota</taxon>
        <taxon>Neoptera</taxon>
        <taxon>Endopterygota</taxon>
        <taxon>Diptera</taxon>
        <taxon>Brachycera</taxon>
        <taxon>Muscomorpha</taxon>
        <taxon>Hippoboscoidea</taxon>
        <taxon>Glossinidae</taxon>
        <taxon>Glossina</taxon>
    </lineage>
</organism>
<evidence type="ECO:0000256" key="4">
    <source>
        <dbReference type="ARBA" id="ARBA00022574"/>
    </source>
</evidence>
<keyword evidence="8" id="KW-1185">Reference proteome</keyword>
<keyword evidence="5" id="KW-0677">Repeat</keyword>
<reference evidence="8" key="1">
    <citation type="submission" date="2014-03" db="EMBL/GenBank/DDBJ databases">
        <authorList>
            <person name="Aksoy S."/>
            <person name="Warren W."/>
            <person name="Wilson R.K."/>
        </authorList>
    </citation>
    <scope>NUCLEOTIDE SEQUENCE [LARGE SCALE GENOMIC DNA]</scope>
    <source>
        <strain evidence="8">IAEA</strain>
    </source>
</reference>
<dbReference type="InterPro" id="IPR037289">
    <property type="entry name" value="Elp2"/>
</dbReference>
<comment type="subcellular location">
    <subcellularLocation>
        <location evidence="2">Cytoplasm</location>
    </subcellularLocation>
    <subcellularLocation>
        <location evidence="1">Nucleus</location>
    </subcellularLocation>
</comment>
<proteinExistence type="predicted"/>
<evidence type="ECO:0000313" key="7">
    <source>
        <dbReference type="EnsemblMetazoa" id="GPAI033546-PA"/>
    </source>
</evidence>
<evidence type="ECO:0000256" key="5">
    <source>
        <dbReference type="ARBA" id="ARBA00022737"/>
    </source>
</evidence>
<keyword evidence="4" id="KW-0853">WD repeat</keyword>
<dbReference type="GO" id="GO:0033588">
    <property type="term" value="C:elongator holoenzyme complex"/>
    <property type="evidence" value="ECO:0007669"/>
    <property type="project" value="InterPro"/>
</dbReference>
<dbReference type="SUPFAM" id="SSF50978">
    <property type="entry name" value="WD40 repeat-like"/>
    <property type="match status" value="1"/>
</dbReference>
<dbReference type="Proteomes" id="UP000092445">
    <property type="component" value="Unassembled WGS sequence"/>
</dbReference>
<dbReference type="Gene3D" id="2.130.10.10">
    <property type="entry name" value="YVTN repeat-like/Quinoprotein amine dehydrogenase"/>
    <property type="match status" value="1"/>
</dbReference>
<dbReference type="PANTHER" id="PTHR44111:SF1">
    <property type="entry name" value="ELONGATOR COMPLEX PROTEIN 2"/>
    <property type="match status" value="1"/>
</dbReference>
<dbReference type="STRING" id="7398.A0A1B0A3R3"/>
<protein>
    <submittedName>
        <fullName evidence="7">Uncharacterized protein</fullName>
    </submittedName>
</protein>
<dbReference type="GO" id="GO:0005634">
    <property type="term" value="C:nucleus"/>
    <property type="evidence" value="ECO:0007669"/>
    <property type="project" value="UniProtKB-SubCell"/>
</dbReference>
<dbReference type="EnsemblMetazoa" id="GPAI033546-RA">
    <property type="protein sequence ID" value="GPAI033546-PA"/>
    <property type="gene ID" value="GPAI033546"/>
</dbReference>
<dbReference type="VEuPathDB" id="VectorBase:GPAI033546"/>
<keyword evidence="6" id="KW-0539">Nucleus</keyword>